<name>A0A8X6X8X8_9ARAC</name>
<comment type="caution">
    <text evidence="1">The sequence shown here is derived from an EMBL/GenBank/DDBJ whole genome shotgun (WGS) entry which is preliminary data.</text>
</comment>
<reference evidence="1" key="1">
    <citation type="submission" date="2020-08" db="EMBL/GenBank/DDBJ databases">
        <title>Multicomponent nature underlies the extraordinary mechanical properties of spider dragline silk.</title>
        <authorList>
            <person name="Kono N."/>
            <person name="Nakamura H."/>
            <person name="Mori M."/>
            <person name="Yoshida Y."/>
            <person name="Ohtoshi R."/>
            <person name="Malay A.D."/>
            <person name="Moran D.A.P."/>
            <person name="Tomita M."/>
            <person name="Numata K."/>
            <person name="Arakawa K."/>
        </authorList>
    </citation>
    <scope>NUCLEOTIDE SEQUENCE</scope>
</reference>
<evidence type="ECO:0000313" key="1">
    <source>
        <dbReference type="EMBL" id="GFY48415.1"/>
    </source>
</evidence>
<dbReference type="OrthoDB" id="6443468at2759"/>
<accession>A0A8X6X8X8</accession>
<gene>
    <name evidence="1" type="ORF">TNIN_463511</name>
</gene>
<evidence type="ECO:0000313" key="2">
    <source>
        <dbReference type="Proteomes" id="UP000886998"/>
    </source>
</evidence>
<dbReference type="AlphaFoldDB" id="A0A8X6X8X8"/>
<sequence>MATTEDDVFFYAVLKHCKIIESALLSKCNINHQVREEARQALEAFACGGVVTLLTPARDRCSLEKTPPCLEARKKKATEGTQSCISDKMSPWYEDPPMTGEQQVVYGLAPPSRKLDLVFSEGGGTGGN</sequence>
<dbReference type="EMBL" id="BMAV01006441">
    <property type="protein sequence ID" value="GFY48415.1"/>
    <property type="molecule type" value="Genomic_DNA"/>
</dbReference>
<organism evidence="1 2">
    <name type="scientific">Trichonephila inaurata madagascariensis</name>
    <dbReference type="NCBI Taxonomy" id="2747483"/>
    <lineage>
        <taxon>Eukaryota</taxon>
        <taxon>Metazoa</taxon>
        <taxon>Ecdysozoa</taxon>
        <taxon>Arthropoda</taxon>
        <taxon>Chelicerata</taxon>
        <taxon>Arachnida</taxon>
        <taxon>Araneae</taxon>
        <taxon>Araneomorphae</taxon>
        <taxon>Entelegynae</taxon>
        <taxon>Araneoidea</taxon>
        <taxon>Nephilidae</taxon>
        <taxon>Trichonephila</taxon>
        <taxon>Trichonephila inaurata</taxon>
    </lineage>
</organism>
<keyword evidence="2" id="KW-1185">Reference proteome</keyword>
<proteinExistence type="predicted"/>
<dbReference type="Proteomes" id="UP000886998">
    <property type="component" value="Unassembled WGS sequence"/>
</dbReference>
<protein>
    <submittedName>
        <fullName evidence="1">Uncharacterized protein</fullName>
    </submittedName>
</protein>